<protein>
    <submittedName>
        <fullName evidence="1">Uncharacterized protein</fullName>
    </submittedName>
</protein>
<proteinExistence type="predicted"/>
<gene>
    <name evidence="1" type="ORF">SAMN04488121_109232</name>
</gene>
<organism evidence="1 2">
    <name type="scientific">Chitinophaga filiformis</name>
    <name type="common">Myxococcus filiformis</name>
    <name type="synonym">Flexibacter filiformis</name>
    <dbReference type="NCBI Taxonomy" id="104663"/>
    <lineage>
        <taxon>Bacteria</taxon>
        <taxon>Pseudomonadati</taxon>
        <taxon>Bacteroidota</taxon>
        <taxon>Chitinophagia</taxon>
        <taxon>Chitinophagales</taxon>
        <taxon>Chitinophagaceae</taxon>
        <taxon>Chitinophaga</taxon>
    </lineage>
</organism>
<sequence>MLDGRIATANNEVEAYLFGKAVAINAVGGSTQFGVVGTQAGQKYQQAMETLFYGTTFDLNAYQTAVSNFKEGSAANLQAKGIYNNFSVDLKLSNPVIKKFIPLLQ</sequence>
<accession>A0A1G8AFE8</accession>
<dbReference type="EMBL" id="FNBN01000009">
    <property type="protein sequence ID" value="SDH19607.1"/>
    <property type="molecule type" value="Genomic_DNA"/>
</dbReference>
<evidence type="ECO:0000313" key="1">
    <source>
        <dbReference type="EMBL" id="SDH19607.1"/>
    </source>
</evidence>
<reference evidence="1 2" key="1">
    <citation type="submission" date="2016-10" db="EMBL/GenBank/DDBJ databases">
        <authorList>
            <person name="de Groot N.N."/>
        </authorList>
    </citation>
    <scope>NUCLEOTIDE SEQUENCE [LARGE SCALE GENOMIC DNA]</scope>
    <source>
        <strain evidence="1 2">DSM 527</strain>
    </source>
</reference>
<dbReference type="AlphaFoldDB" id="A0A1G8AFE8"/>
<evidence type="ECO:0000313" key="2">
    <source>
        <dbReference type="Proteomes" id="UP000199045"/>
    </source>
</evidence>
<name>A0A1G8AFE8_CHIFI</name>
<dbReference type="Proteomes" id="UP000199045">
    <property type="component" value="Unassembled WGS sequence"/>
</dbReference>